<dbReference type="WBParaSite" id="maker-uti_cns_0005166-snap-gene-0.6-mRNA-1">
    <property type="protein sequence ID" value="maker-uti_cns_0005166-snap-gene-0.6-mRNA-1"/>
    <property type="gene ID" value="maker-uti_cns_0005166-snap-gene-0.6"/>
</dbReference>
<accession>A0A1I8HAY4</accession>
<sequence length="160" mass="17602">MHKTDKGSHVKLHITNNEARIQDQQSSVINKPTVMQCSALTLIVLLSVEGVFAAIVKAVPKGCYLLSDELPPVLELEVAGPLAEMSQATCMRECLTARKSKPFNYFGIADHRWCYCGDRIVYGLPYQSADLCNVFPCVDGGFGNRCQGFVGMEVFDLVLV</sequence>
<dbReference type="InterPro" id="IPR002889">
    <property type="entry name" value="WSC_carb-bd"/>
</dbReference>
<feature type="domain" description="WSC" evidence="1">
    <location>
        <begin position="57"/>
        <end position="158"/>
    </location>
</feature>
<organism evidence="2 3">
    <name type="scientific">Macrostomum lignano</name>
    <dbReference type="NCBI Taxonomy" id="282301"/>
    <lineage>
        <taxon>Eukaryota</taxon>
        <taxon>Metazoa</taxon>
        <taxon>Spiralia</taxon>
        <taxon>Lophotrochozoa</taxon>
        <taxon>Platyhelminthes</taxon>
        <taxon>Rhabditophora</taxon>
        <taxon>Macrostomorpha</taxon>
        <taxon>Macrostomida</taxon>
        <taxon>Macrostomidae</taxon>
        <taxon>Macrostomum</taxon>
    </lineage>
</organism>
<keyword evidence="2" id="KW-1185">Reference proteome</keyword>
<evidence type="ECO:0000313" key="3">
    <source>
        <dbReference type="WBParaSite" id="maker-uti_cns_0005166-snap-gene-0.6-mRNA-1"/>
    </source>
</evidence>
<name>A0A1I8HAY4_9PLAT</name>
<protein>
    <submittedName>
        <fullName evidence="3">WSC domain-containing protein</fullName>
    </submittedName>
</protein>
<dbReference type="PROSITE" id="PS51212">
    <property type="entry name" value="WSC"/>
    <property type="match status" value="1"/>
</dbReference>
<dbReference type="Pfam" id="PF01822">
    <property type="entry name" value="WSC"/>
    <property type="match status" value="1"/>
</dbReference>
<reference evidence="3" key="1">
    <citation type="submission" date="2016-11" db="UniProtKB">
        <authorList>
            <consortium name="WormBaseParasite"/>
        </authorList>
    </citation>
    <scope>IDENTIFICATION</scope>
</reference>
<proteinExistence type="predicted"/>
<dbReference type="Proteomes" id="UP000095280">
    <property type="component" value="Unplaced"/>
</dbReference>
<evidence type="ECO:0000259" key="1">
    <source>
        <dbReference type="PROSITE" id="PS51212"/>
    </source>
</evidence>
<evidence type="ECO:0000313" key="2">
    <source>
        <dbReference type="Proteomes" id="UP000095280"/>
    </source>
</evidence>
<dbReference type="AlphaFoldDB" id="A0A1I8HAY4"/>